<dbReference type="AlphaFoldDB" id="A0A2U3JWU9"/>
<proteinExistence type="predicted"/>
<dbReference type="EMBL" id="OMOF01000008">
    <property type="protein sequence ID" value="SPF31808.1"/>
    <property type="molecule type" value="Genomic_DNA"/>
</dbReference>
<organism evidence="1 2">
    <name type="scientific">Candidatus Desulfosporosinus infrequens</name>
    <dbReference type="NCBI Taxonomy" id="2043169"/>
    <lineage>
        <taxon>Bacteria</taxon>
        <taxon>Bacillati</taxon>
        <taxon>Bacillota</taxon>
        <taxon>Clostridia</taxon>
        <taxon>Eubacteriales</taxon>
        <taxon>Desulfitobacteriaceae</taxon>
        <taxon>Desulfosporosinus</taxon>
    </lineage>
</organism>
<dbReference type="OrthoDB" id="1913594at2"/>
<gene>
    <name evidence="1" type="ORF">SBF1_1050001</name>
</gene>
<accession>A0A2U3JWU9</accession>
<dbReference type="Proteomes" id="UP000238916">
    <property type="component" value="Unassembled WGS sequence"/>
</dbReference>
<sequence length="62" mass="6944">MTEMDLKGVVACPACGKEFVFAYSDAKGHASMACVRCTRISMVDYERLEATLISPKRRTNQR</sequence>
<evidence type="ECO:0000313" key="1">
    <source>
        <dbReference type="EMBL" id="SPF31808.1"/>
    </source>
</evidence>
<name>A0A2U3JWU9_9FIRM</name>
<reference evidence="2" key="1">
    <citation type="submission" date="2018-02" db="EMBL/GenBank/DDBJ databases">
        <authorList>
            <person name="Hausmann B."/>
        </authorList>
    </citation>
    <scope>NUCLEOTIDE SEQUENCE [LARGE SCALE GENOMIC DNA]</scope>
    <source>
        <strain evidence="2">Peat soil MAG SbF1</strain>
    </source>
</reference>
<evidence type="ECO:0000313" key="2">
    <source>
        <dbReference type="Proteomes" id="UP000238916"/>
    </source>
</evidence>
<protein>
    <submittedName>
        <fullName evidence="1">Uncharacterized protein</fullName>
    </submittedName>
</protein>